<accession>A0A8J3RHD3</accession>
<dbReference type="InterPro" id="IPR003660">
    <property type="entry name" value="HAMP_dom"/>
</dbReference>
<evidence type="ECO:0000256" key="1">
    <source>
        <dbReference type="ARBA" id="ARBA00000085"/>
    </source>
</evidence>
<dbReference type="Pfam" id="PF00512">
    <property type="entry name" value="HisKA"/>
    <property type="match status" value="1"/>
</dbReference>
<evidence type="ECO:0000256" key="7">
    <source>
        <dbReference type="ARBA" id="ARBA00022777"/>
    </source>
</evidence>
<keyword evidence="15" id="KW-1185">Reference proteome</keyword>
<dbReference type="RefSeq" id="WP_203891024.1">
    <property type="nucleotide sequence ID" value="NZ_BOOH01000021.1"/>
</dbReference>
<keyword evidence="8 11" id="KW-1133">Transmembrane helix</keyword>
<evidence type="ECO:0000256" key="2">
    <source>
        <dbReference type="ARBA" id="ARBA00004236"/>
    </source>
</evidence>
<dbReference type="Gene3D" id="1.10.287.130">
    <property type="match status" value="1"/>
</dbReference>
<evidence type="ECO:0000256" key="6">
    <source>
        <dbReference type="ARBA" id="ARBA00022692"/>
    </source>
</evidence>
<evidence type="ECO:0000256" key="4">
    <source>
        <dbReference type="ARBA" id="ARBA00022553"/>
    </source>
</evidence>
<dbReference type="PANTHER" id="PTHR45436:SF5">
    <property type="entry name" value="SENSOR HISTIDINE KINASE TRCS"/>
    <property type="match status" value="1"/>
</dbReference>
<dbReference type="SUPFAM" id="SSF47384">
    <property type="entry name" value="Homodimeric domain of signal transducing histidine kinase"/>
    <property type="match status" value="1"/>
</dbReference>
<proteinExistence type="predicted"/>
<comment type="subcellular location">
    <subcellularLocation>
        <location evidence="2">Cell membrane</location>
    </subcellularLocation>
</comment>
<evidence type="ECO:0000256" key="3">
    <source>
        <dbReference type="ARBA" id="ARBA00012438"/>
    </source>
</evidence>
<dbReference type="CDD" id="cd06225">
    <property type="entry name" value="HAMP"/>
    <property type="match status" value="1"/>
</dbReference>
<dbReference type="SUPFAM" id="SSF158472">
    <property type="entry name" value="HAMP domain-like"/>
    <property type="match status" value="1"/>
</dbReference>
<dbReference type="InterPro" id="IPR003661">
    <property type="entry name" value="HisK_dim/P_dom"/>
</dbReference>
<dbReference type="Gene3D" id="3.30.565.10">
    <property type="entry name" value="Histidine kinase-like ATPase, C-terminal domain"/>
    <property type="match status" value="1"/>
</dbReference>
<dbReference type="InterPro" id="IPR003594">
    <property type="entry name" value="HATPase_dom"/>
</dbReference>
<sequence length="378" mass="41279">MSARRISVRLRLTLVYGSLFFAAGAILVLVNYFFVERVISQTVLAAKPGTVFGTGGPVIRIPADAGTVRAVAMTKEMYRENIMTSMFQWSLAAVVIVGCVGLAIGWIVARRVLAPLHRMTETARRLSESTLHRRIALDGPHDELRELADTFDSMLERLGRAFDSQRRFVANASHELRTPLAIDRALLQVSMTDPELPRPVRRVGAELLESNTRQRRLIEGLLLLAQSERELTDRRPADLAELAGSALTSVPEAAADLCPAPVEGDPVLLERMIGNLLDNAVKYNDERGLVVLRTGRDRWGSLVTVENTGRVVPAGRVDDLFEPFRRLDRDRTGSAGGAGLGLSIVRAIALAHRGSAEARPRPDGGLVVTVRLPPAPVP</sequence>
<gene>
    <name evidence="14" type="ORF">Plo01_28350</name>
</gene>
<keyword evidence="5" id="KW-0808">Transferase</keyword>
<dbReference type="CDD" id="cd00082">
    <property type="entry name" value="HisKA"/>
    <property type="match status" value="1"/>
</dbReference>
<dbReference type="AlphaFoldDB" id="A0A8J3RHD3"/>
<dbReference type="PROSITE" id="PS50885">
    <property type="entry name" value="HAMP"/>
    <property type="match status" value="1"/>
</dbReference>
<dbReference type="InterPro" id="IPR004358">
    <property type="entry name" value="Sig_transdc_His_kin-like_C"/>
</dbReference>
<dbReference type="InterPro" id="IPR005467">
    <property type="entry name" value="His_kinase_dom"/>
</dbReference>
<feature type="domain" description="Histidine kinase" evidence="12">
    <location>
        <begin position="171"/>
        <end position="376"/>
    </location>
</feature>
<dbReference type="GO" id="GO:0005886">
    <property type="term" value="C:plasma membrane"/>
    <property type="evidence" value="ECO:0007669"/>
    <property type="project" value="UniProtKB-SubCell"/>
</dbReference>
<dbReference type="SMART" id="SM00388">
    <property type="entry name" value="HisKA"/>
    <property type="match status" value="1"/>
</dbReference>
<dbReference type="PRINTS" id="PR00344">
    <property type="entry name" value="BCTRLSENSOR"/>
</dbReference>
<evidence type="ECO:0000256" key="11">
    <source>
        <dbReference type="SAM" id="Phobius"/>
    </source>
</evidence>
<dbReference type="Gene3D" id="6.10.340.10">
    <property type="match status" value="1"/>
</dbReference>
<dbReference type="Pfam" id="PF02518">
    <property type="entry name" value="HATPase_c"/>
    <property type="match status" value="1"/>
</dbReference>
<comment type="catalytic activity">
    <reaction evidence="1">
        <text>ATP + protein L-histidine = ADP + protein N-phospho-L-histidine.</text>
        <dbReference type="EC" id="2.7.13.3"/>
    </reaction>
</comment>
<organism evidence="14 15">
    <name type="scientific">Planobispora longispora</name>
    <dbReference type="NCBI Taxonomy" id="28887"/>
    <lineage>
        <taxon>Bacteria</taxon>
        <taxon>Bacillati</taxon>
        <taxon>Actinomycetota</taxon>
        <taxon>Actinomycetes</taxon>
        <taxon>Streptosporangiales</taxon>
        <taxon>Streptosporangiaceae</taxon>
        <taxon>Planobispora</taxon>
    </lineage>
</organism>
<feature type="domain" description="HAMP" evidence="13">
    <location>
        <begin position="110"/>
        <end position="163"/>
    </location>
</feature>
<keyword evidence="10 11" id="KW-0472">Membrane</keyword>
<dbReference type="SMART" id="SM00304">
    <property type="entry name" value="HAMP"/>
    <property type="match status" value="1"/>
</dbReference>
<feature type="transmembrane region" description="Helical" evidence="11">
    <location>
        <begin position="86"/>
        <end position="109"/>
    </location>
</feature>
<feature type="transmembrane region" description="Helical" evidence="11">
    <location>
        <begin position="12"/>
        <end position="34"/>
    </location>
</feature>
<keyword evidence="4" id="KW-0597">Phosphoprotein</keyword>
<evidence type="ECO:0000256" key="10">
    <source>
        <dbReference type="ARBA" id="ARBA00023136"/>
    </source>
</evidence>
<dbReference type="GO" id="GO:0000155">
    <property type="term" value="F:phosphorelay sensor kinase activity"/>
    <property type="evidence" value="ECO:0007669"/>
    <property type="project" value="InterPro"/>
</dbReference>
<protein>
    <recommendedName>
        <fullName evidence="3">histidine kinase</fullName>
        <ecNumber evidence="3">2.7.13.3</ecNumber>
    </recommendedName>
</protein>
<dbReference type="Pfam" id="PF00672">
    <property type="entry name" value="HAMP"/>
    <property type="match status" value="1"/>
</dbReference>
<dbReference type="PANTHER" id="PTHR45436">
    <property type="entry name" value="SENSOR HISTIDINE KINASE YKOH"/>
    <property type="match status" value="1"/>
</dbReference>
<dbReference type="SUPFAM" id="SSF55874">
    <property type="entry name" value="ATPase domain of HSP90 chaperone/DNA topoisomerase II/histidine kinase"/>
    <property type="match status" value="1"/>
</dbReference>
<dbReference type="InterPro" id="IPR050428">
    <property type="entry name" value="TCS_sensor_his_kinase"/>
</dbReference>
<dbReference type="InterPro" id="IPR036890">
    <property type="entry name" value="HATPase_C_sf"/>
</dbReference>
<keyword evidence="6 11" id="KW-0812">Transmembrane</keyword>
<keyword evidence="9" id="KW-0902">Two-component regulatory system</keyword>
<evidence type="ECO:0000259" key="12">
    <source>
        <dbReference type="PROSITE" id="PS50109"/>
    </source>
</evidence>
<dbReference type="PROSITE" id="PS50109">
    <property type="entry name" value="HIS_KIN"/>
    <property type="match status" value="1"/>
</dbReference>
<dbReference type="Proteomes" id="UP000616724">
    <property type="component" value="Unassembled WGS sequence"/>
</dbReference>
<evidence type="ECO:0000313" key="14">
    <source>
        <dbReference type="EMBL" id="GIH76406.1"/>
    </source>
</evidence>
<dbReference type="EC" id="2.7.13.3" evidence="3"/>
<dbReference type="SMART" id="SM00387">
    <property type="entry name" value="HATPase_c"/>
    <property type="match status" value="1"/>
</dbReference>
<dbReference type="InterPro" id="IPR036097">
    <property type="entry name" value="HisK_dim/P_sf"/>
</dbReference>
<evidence type="ECO:0000313" key="15">
    <source>
        <dbReference type="Proteomes" id="UP000616724"/>
    </source>
</evidence>
<evidence type="ECO:0000256" key="5">
    <source>
        <dbReference type="ARBA" id="ARBA00022679"/>
    </source>
</evidence>
<reference evidence="14 15" key="1">
    <citation type="submission" date="2021-01" db="EMBL/GenBank/DDBJ databases">
        <title>Whole genome shotgun sequence of Planobispora longispora NBRC 13918.</title>
        <authorList>
            <person name="Komaki H."/>
            <person name="Tamura T."/>
        </authorList>
    </citation>
    <scope>NUCLEOTIDE SEQUENCE [LARGE SCALE GENOMIC DNA]</scope>
    <source>
        <strain evidence="14 15">NBRC 13918</strain>
    </source>
</reference>
<name>A0A8J3RHD3_9ACTN</name>
<evidence type="ECO:0000256" key="9">
    <source>
        <dbReference type="ARBA" id="ARBA00023012"/>
    </source>
</evidence>
<evidence type="ECO:0000259" key="13">
    <source>
        <dbReference type="PROSITE" id="PS50885"/>
    </source>
</evidence>
<comment type="caution">
    <text evidence="14">The sequence shown here is derived from an EMBL/GenBank/DDBJ whole genome shotgun (WGS) entry which is preliminary data.</text>
</comment>
<evidence type="ECO:0000256" key="8">
    <source>
        <dbReference type="ARBA" id="ARBA00022989"/>
    </source>
</evidence>
<keyword evidence="7 14" id="KW-0418">Kinase</keyword>
<dbReference type="EMBL" id="BOOH01000021">
    <property type="protein sequence ID" value="GIH76406.1"/>
    <property type="molecule type" value="Genomic_DNA"/>
</dbReference>